<gene>
    <name evidence="4" type="ORF">BN381_130178</name>
</gene>
<dbReference type="EMBL" id="CANL01000005">
    <property type="protein sequence ID" value="CCM62620.1"/>
    <property type="molecule type" value="Genomic_DNA"/>
</dbReference>
<protein>
    <recommendedName>
        <fullName evidence="3">HNH nuclease domain-containing protein</fullName>
    </recommendedName>
</protein>
<reference evidence="4 5" key="1">
    <citation type="journal article" date="2013" name="ISME J.">
        <title>Metabolic model for the filamentous 'Candidatus Microthrix parvicella' based on genomic and metagenomic analyses.</title>
        <authorList>
            <person name="Jon McIlroy S."/>
            <person name="Kristiansen R."/>
            <person name="Albertsen M."/>
            <person name="Michael Karst S."/>
            <person name="Rossetti S."/>
            <person name="Lund Nielsen J."/>
            <person name="Tandoi V."/>
            <person name="James Seviour R."/>
            <person name="Nielsen P.H."/>
        </authorList>
    </citation>
    <scope>NUCLEOTIDE SEQUENCE [LARGE SCALE GENOMIC DNA]</scope>
    <source>
        <strain evidence="4 5">RN1</strain>
    </source>
</reference>
<evidence type="ECO:0000313" key="5">
    <source>
        <dbReference type="Proteomes" id="UP000018291"/>
    </source>
</evidence>
<dbReference type="STRING" id="1229780.BN381_130178"/>
<feature type="compositionally biased region" description="Basic residues" evidence="2">
    <location>
        <begin position="458"/>
        <end position="467"/>
    </location>
</feature>
<evidence type="ECO:0000256" key="2">
    <source>
        <dbReference type="SAM" id="MobiDB-lite"/>
    </source>
</evidence>
<dbReference type="AlphaFoldDB" id="R4YX09"/>
<evidence type="ECO:0000259" key="3">
    <source>
        <dbReference type="SMART" id="SM00507"/>
    </source>
</evidence>
<dbReference type="InterPro" id="IPR003870">
    <property type="entry name" value="DUF222"/>
</dbReference>
<dbReference type="Pfam" id="PF01844">
    <property type="entry name" value="HNH"/>
    <property type="match status" value="1"/>
</dbReference>
<feature type="domain" description="HNH nuclease" evidence="3">
    <location>
        <begin position="368"/>
        <end position="420"/>
    </location>
</feature>
<dbReference type="HOGENOM" id="CLU_584866_0_0_11"/>
<accession>R4YX09</accession>
<sequence length="467" mass="51215">MIVEATVINSEPFDGTITCCSTQKFIDIYIEQVYDITMSTGESNPNQPNSDGNRCDSGRDGEPAAISGDLVGASEGAPELDELVAIAAQRCRLDHRESVLLAEIAQTDVCDVLHGHHPNVWFADRTRQARYTASSRVRTAQRLHNRYGELADALAAGVVGWQHVVVFDRAANSRIRAAMIELLPGIINLAQVATFERWSQEVRGIADRLDQDGGYDPATDPTNNQLHLVPTTGGITYISGQLVGELALTIKKLIDGETDRVLTRYRSDAEASDGDIPVPSRAQAAAEALGELVDRASSIPDATGKLPEPEIVVILNDQTGDLTDDDGNHLSPVILRFIIAAGLIRPLEMAGSGDPLRMGRTLRCANRHQRRALTVRDGGCLFPGCGRPAHWCDAHHADHWDTNGPTDIENLALLCRHHHRVTHRPGWAMTRDQDTGDPNEIRFRWRTPTGRLLESQRHHQRSKPAAA</sequence>
<dbReference type="GO" id="GO:0008270">
    <property type="term" value="F:zinc ion binding"/>
    <property type="evidence" value="ECO:0007669"/>
    <property type="project" value="InterPro"/>
</dbReference>
<dbReference type="SMART" id="SM00507">
    <property type="entry name" value="HNHc"/>
    <property type="match status" value="1"/>
</dbReference>
<evidence type="ECO:0000313" key="4">
    <source>
        <dbReference type="EMBL" id="CCM62620.1"/>
    </source>
</evidence>
<name>R4YX09_9ACTN</name>
<keyword evidence="5" id="KW-1185">Reference proteome</keyword>
<comment type="caution">
    <text evidence="4">The sequence shown here is derived from an EMBL/GenBank/DDBJ whole genome shotgun (WGS) entry which is preliminary data.</text>
</comment>
<feature type="region of interest" description="Disordered" evidence="2">
    <location>
        <begin position="447"/>
        <end position="467"/>
    </location>
</feature>
<dbReference type="eggNOG" id="COG1403">
    <property type="taxonomic scope" value="Bacteria"/>
</dbReference>
<dbReference type="Pfam" id="PF02720">
    <property type="entry name" value="DUF222"/>
    <property type="match status" value="1"/>
</dbReference>
<comment type="similarity">
    <text evidence="1">Belongs to the Rv1128c/1148c/1588c/1702c/1945/3466 family.</text>
</comment>
<dbReference type="Proteomes" id="UP000018291">
    <property type="component" value="Unassembled WGS sequence"/>
</dbReference>
<feature type="region of interest" description="Disordered" evidence="2">
    <location>
        <begin position="39"/>
        <end position="71"/>
    </location>
</feature>
<organism evidence="4 5">
    <name type="scientific">Candidatus Neomicrothrix parvicella RN1</name>
    <dbReference type="NCBI Taxonomy" id="1229780"/>
    <lineage>
        <taxon>Bacteria</taxon>
        <taxon>Bacillati</taxon>
        <taxon>Actinomycetota</taxon>
        <taxon>Acidimicrobiia</taxon>
        <taxon>Acidimicrobiales</taxon>
        <taxon>Microthrixaceae</taxon>
        <taxon>Candidatus Neomicrothrix</taxon>
    </lineage>
</organism>
<dbReference type="GO" id="GO:0003676">
    <property type="term" value="F:nucleic acid binding"/>
    <property type="evidence" value="ECO:0007669"/>
    <property type="project" value="InterPro"/>
</dbReference>
<feature type="compositionally biased region" description="Polar residues" evidence="2">
    <location>
        <begin position="39"/>
        <end position="52"/>
    </location>
</feature>
<dbReference type="InterPro" id="IPR003615">
    <property type="entry name" value="HNH_nuc"/>
</dbReference>
<proteinExistence type="inferred from homology"/>
<evidence type="ECO:0000256" key="1">
    <source>
        <dbReference type="ARBA" id="ARBA00023450"/>
    </source>
</evidence>
<dbReference type="InterPro" id="IPR002711">
    <property type="entry name" value="HNH"/>
</dbReference>
<dbReference type="CDD" id="cd00085">
    <property type="entry name" value="HNHc"/>
    <property type="match status" value="1"/>
</dbReference>
<feature type="compositionally biased region" description="Basic and acidic residues" evidence="2">
    <location>
        <begin position="53"/>
        <end position="62"/>
    </location>
</feature>
<dbReference type="GO" id="GO:0004519">
    <property type="term" value="F:endonuclease activity"/>
    <property type="evidence" value="ECO:0007669"/>
    <property type="project" value="InterPro"/>
</dbReference>